<evidence type="ECO:0000256" key="3">
    <source>
        <dbReference type="ARBA" id="ARBA00022989"/>
    </source>
</evidence>
<gene>
    <name evidence="7" type="ordered locus">ABC0764</name>
</gene>
<dbReference type="HOGENOM" id="CLU_007946_6_0_9"/>
<feature type="transmembrane region" description="Helical" evidence="5">
    <location>
        <begin position="286"/>
        <end position="308"/>
    </location>
</feature>
<dbReference type="AlphaFoldDB" id="Q5WK02"/>
<keyword evidence="8" id="KW-1185">Reference proteome</keyword>
<dbReference type="Pfam" id="PF00324">
    <property type="entry name" value="AA_permease"/>
    <property type="match status" value="1"/>
</dbReference>
<proteinExistence type="predicted"/>
<dbReference type="Gene3D" id="1.20.1740.10">
    <property type="entry name" value="Amino acid/polyamine transporter I"/>
    <property type="match status" value="1"/>
</dbReference>
<reference evidence="8" key="4">
    <citation type="submission" date="2003-10" db="EMBL/GenBank/DDBJ databases">
        <title>The complete genome sequence of the alkaliphilic Bacillus clausii KSM-K16.</title>
        <authorList>
            <person name="Takaki Y."/>
            <person name="Kageyama Y."/>
            <person name="Shimamura S."/>
            <person name="Suzuki H."/>
            <person name="Nishi S."/>
            <person name="Hatada Y."/>
            <person name="Kawai S."/>
            <person name="Ito S."/>
            <person name="Horikoshi K."/>
        </authorList>
    </citation>
    <scope>NUCLEOTIDE SEQUENCE [LARGE SCALE GENOMIC DNA]</scope>
    <source>
        <strain evidence="8">KSM-K16</strain>
    </source>
</reference>
<dbReference type="KEGG" id="bcl:ABC0764"/>
<feature type="domain" description="Amino acid permease/ SLC12A" evidence="6">
    <location>
        <begin position="47"/>
        <end position="420"/>
    </location>
</feature>
<dbReference type="EMBL" id="AP006627">
    <property type="protein sequence ID" value="BAD63303.1"/>
    <property type="molecule type" value="Genomic_DNA"/>
</dbReference>
<name>Q5WK02_SHOC1</name>
<sequence>MFSKPYNEVYIFLGVVPLEKEQQLKRTLTLVPLLVIGLAYMDPLVVFDTYGVVAQLTQGHVATSYLFTIAALLLTAYSYGRMVQAFPKAGSAYTYAQQSIHPNVGFAAGWSLLLDYLFLPMVNFAIGMAYLNAAFPEVPAFIWVVILAAAITTVNILGIQLTANITGLFVAFQVLVAAVFVVFMIRGLMNGLGTGELLSPVPFFSDTFAFQTAFTGASILCFSFLGFDAISTLSEETKNPKKTVPLAIVLVVLIGGALFVAVSYLLQLVYPNYDAFISAEAASLEIAQYVGGAFMHAFFLAGTMVAVVSSSMSSHASASRLLFAMGRDNTLPKRFFGYVHPRFKTPTFNIVLIGLLSLTAIFGELEIIYSFISFGALIGFISVNASVVFHYYIREKRRSLKGTVANLLLPALGAAFCIWLLYSIDRHALTIGVIWTILGLIYFLVRRKNSPHFTADAANRHKE</sequence>
<reference evidence="7 8" key="5">
    <citation type="journal article" date="2007" name="Extremophiles">
        <title>Intragenomic diversity of the V1 regions of 16S rRNA genes in high-alkaline protease-producing Bacillus clausii spp.</title>
        <authorList>
            <person name="Kageyama Y."/>
            <person name="Takaki Y."/>
            <person name="Shimamura S."/>
            <person name="Nishi S."/>
            <person name="Nogi Y."/>
            <person name="Uchimura K."/>
            <person name="Kobayashi T."/>
            <person name="Hitomi J."/>
            <person name="Ozaki K."/>
            <person name="Kawai S."/>
            <person name="Ito S."/>
            <person name="Horikoshi K."/>
        </authorList>
    </citation>
    <scope>NUCLEOTIDE SEQUENCE [LARGE SCALE GENOMIC DNA]</scope>
    <source>
        <strain evidence="7 8">KSM-K16</strain>
    </source>
</reference>
<dbReference type="Proteomes" id="UP000001168">
    <property type="component" value="Chromosome"/>
</dbReference>
<keyword evidence="3 5" id="KW-1133">Transmembrane helix</keyword>
<evidence type="ECO:0000256" key="2">
    <source>
        <dbReference type="ARBA" id="ARBA00022692"/>
    </source>
</evidence>
<feature type="transmembrane region" description="Helical" evidence="5">
    <location>
        <begin position="168"/>
        <end position="188"/>
    </location>
</feature>
<organism evidence="7 8">
    <name type="scientific">Shouchella clausii (strain KSM-K16)</name>
    <name type="common">Alkalihalobacillus clausii</name>
    <dbReference type="NCBI Taxonomy" id="66692"/>
    <lineage>
        <taxon>Bacteria</taxon>
        <taxon>Bacillati</taxon>
        <taxon>Bacillota</taxon>
        <taxon>Bacilli</taxon>
        <taxon>Bacillales</taxon>
        <taxon>Bacillaceae</taxon>
        <taxon>Shouchella</taxon>
    </lineage>
</organism>
<feature type="transmembrane region" description="Helical" evidence="5">
    <location>
        <begin position="368"/>
        <end position="392"/>
    </location>
</feature>
<feature type="transmembrane region" description="Helical" evidence="5">
    <location>
        <begin position="243"/>
        <end position="266"/>
    </location>
</feature>
<dbReference type="PANTHER" id="PTHR42770:SF8">
    <property type="entry name" value="PUTRESCINE IMPORTER PUUP"/>
    <property type="match status" value="1"/>
</dbReference>
<keyword evidence="2 5" id="KW-0812">Transmembrane</keyword>
<feature type="transmembrane region" description="Helical" evidence="5">
    <location>
        <begin position="343"/>
        <end position="362"/>
    </location>
</feature>
<dbReference type="GO" id="GO:0055085">
    <property type="term" value="P:transmembrane transport"/>
    <property type="evidence" value="ECO:0007669"/>
    <property type="project" value="InterPro"/>
</dbReference>
<evidence type="ECO:0000259" key="6">
    <source>
        <dbReference type="Pfam" id="PF00324"/>
    </source>
</evidence>
<feature type="transmembrane region" description="Helical" evidence="5">
    <location>
        <begin position="59"/>
        <end position="79"/>
    </location>
</feature>
<dbReference type="STRING" id="66692.ABC0764"/>
<keyword evidence="4 5" id="KW-0472">Membrane</keyword>
<feature type="transmembrane region" description="Helical" evidence="5">
    <location>
        <begin position="208"/>
        <end position="231"/>
    </location>
</feature>
<comment type="subcellular location">
    <subcellularLocation>
        <location evidence="1">Membrane</location>
        <topology evidence="1">Multi-pass membrane protein</topology>
    </subcellularLocation>
</comment>
<feature type="transmembrane region" description="Helical" evidence="5">
    <location>
        <begin position="404"/>
        <end position="422"/>
    </location>
</feature>
<dbReference type="GO" id="GO:0016020">
    <property type="term" value="C:membrane"/>
    <property type="evidence" value="ECO:0007669"/>
    <property type="project" value="UniProtKB-SubCell"/>
</dbReference>
<accession>Q5WK02</accession>
<evidence type="ECO:0000313" key="8">
    <source>
        <dbReference type="Proteomes" id="UP000001168"/>
    </source>
</evidence>
<protein>
    <submittedName>
        <fullName evidence="7">Amino acid transporter</fullName>
    </submittedName>
</protein>
<reference evidence="7 8" key="1">
    <citation type="journal article" date="1994" name="J. Ferment. Bioeng.">
        <title>Molecular cloning and nucleotide sequence of the gene for an alkaline protease from the alkalophilic Bacillus sp. KSM-K16.</title>
        <authorList>
            <person name="Hakamada Y."/>
            <person name="Kobayashi T."/>
            <person name="Hitomi J."/>
            <person name="Kawai S."/>
            <person name="Ito S."/>
        </authorList>
    </citation>
    <scope>NUCLEOTIDE SEQUENCE [LARGE SCALE GENOMIC DNA]</scope>
    <source>
        <strain evidence="7 8">KSM-K16</strain>
    </source>
</reference>
<feature type="transmembrane region" description="Helical" evidence="5">
    <location>
        <begin position="28"/>
        <end position="47"/>
    </location>
</feature>
<evidence type="ECO:0000256" key="5">
    <source>
        <dbReference type="SAM" id="Phobius"/>
    </source>
</evidence>
<evidence type="ECO:0000256" key="1">
    <source>
        <dbReference type="ARBA" id="ARBA00004141"/>
    </source>
</evidence>
<dbReference type="PIRSF" id="PIRSF006060">
    <property type="entry name" value="AA_transporter"/>
    <property type="match status" value="1"/>
</dbReference>
<reference evidence="7 8" key="2">
    <citation type="journal article" date="1995" name="Appl. Microbiol. Biotechnol.">
        <title>Purification and properties of an alkaline protease from alkalophilic Bacillus sp. KSM-K16.</title>
        <authorList>
            <person name="Kobayashi T."/>
            <person name="Hakamada Y."/>
            <person name="Adachi S."/>
            <person name="Hitomi J."/>
            <person name="Yoshimatsu T."/>
            <person name="Koike K."/>
            <person name="Kawai S."/>
            <person name="Ito S."/>
        </authorList>
    </citation>
    <scope>NUCLEOTIDE SEQUENCE [LARGE SCALE GENOMIC DNA]</scope>
    <source>
        <strain evidence="7 8">KSM-K16</strain>
    </source>
</reference>
<reference evidence="7 8" key="3">
    <citation type="journal article" date="1997" name="Protein Eng.">
        <title>High-resolution crystal structure of M-protease: phylogeny aided analysis of the high-alkaline adaptation mechanism.</title>
        <authorList>
            <person name="Shirai T."/>
            <person name="Suzuki A."/>
            <person name="Yamane T."/>
            <person name="Ashida T."/>
            <person name="Kobayashi T."/>
            <person name="Ito S."/>
        </authorList>
    </citation>
    <scope>NUCLEOTIDE SEQUENCE [LARGE SCALE GENOMIC DNA]</scope>
    <source>
        <strain evidence="7 8">KSM-K16</strain>
    </source>
</reference>
<feature type="transmembrane region" description="Helical" evidence="5">
    <location>
        <begin position="141"/>
        <end position="161"/>
    </location>
</feature>
<dbReference type="InterPro" id="IPR050367">
    <property type="entry name" value="APC_superfamily"/>
</dbReference>
<evidence type="ECO:0000256" key="4">
    <source>
        <dbReference type="ARBA" id="ARBA00023136"/>
    </source>
</evidence>
<evidence type="ECO:0000313" key="7">
    <source>
        <dbReference type="EMBL" id="BAD63303.1"/>
    </source>
</evidence>
<dbReference type="PANTHER" id="PTHR42770">
    <property type="entry name" value="AMINO ACID TRANSPORTER-RELATED"/>
    <property type="match status" value="1"/>
</dbReference>
<dbReference type="InterPro" id="IPR004841">
    <property type="entry name" value="AA-permease/SLC12A_dom"/>
</dbReference>
<feature type="transmembrane region" description="Helical" evidence="5">
    <location>
        <begin position="428"/>
        <end position="445"/>
    </location>
</feature>
<dbReference type="eggNOG" id="COG0531">
    <property type="taxonomic scope" value="Bacteria"/>
</dbReference>